<keyword evidence="3" id="KW-1185">Reference proteome</keyword>
<evidence type="ECO:0000313" key="2">
    <source>
        <dbReference type="EMBL" id="PWC08157.1"/>
    </source>
</evidence>
<sequence>MPIDFTISQNAYFVIVAAILIALTVVFIRLILAATRALNAYADDRKLRTAMALDDLDEVPESQSNGVTATSKR</sequence>
<organism evidence="2 3">
    <name type="scientific">Mycetocola zhujimingii</name>
    <dbReference type="NCBI Taxonomy" id="2079792"/>
    <lineage>
        <taxon>Bacteria</taxon>
        <taxon>Bacillati</taxon>
        <taxon>Actinomycetota</taxon>
        <taxon>Actinomycetes</taxon>
        <taxon>Micrococcales</taxon>
        <taxon>Microbacteriaceae</taxon>
        <taxon>Mycetocola</taxon>
    </lineage>
</organism>
<proteinExistence type="predicted"/>
<dbReference type="RefSeq" id="WP_108962016.1">
    <property type="nucleotide sequence ID" value="NZ_QEFB01000001.1"/>
</dbReference>
<keyword evidence="1" id="KW-0812">Transmembrane</keyword>
<keyword evidence="1" id="KW-0472">Membrane</keyword>
<accession>A0A2U1TGZ4</accession>
<keyword evidence="1" id="KW-1133">Transmembrane helix</keyword>
<evidence type="ECO:0000313" key="3">
    <source>
        <dbReference type="Proteomes" id="UP000244962"/>
    </source>
</evidence>
<dbReference type="Proteomes" id="UP000244962">
    <property type="component" value="Unassembled WGS sequence"/>
</dbReference>
<dbReference type="EMBL" id="QEFB01000001">
    <property type="protein sequence ID" value="PWC08157.1"/>
    <property type="molecule type" value="Genomic_DNA"/>
</dbReference>
<evidence type="ECO:0000256" key="1">
    <source>
        <dbReference type="SAM" id="Phobius"/>
    </source>
</evidence>
<name>A0A2U1TGZ4_9MICO</name>
<reference evidence="3" key="1">
    <citation type="submission" date="2018-04" db="EMBL/GenBank/DDBJ databases">
        <authorList>
            <person name="Liu S."/>
            <person name="Wang Z."/>
            <person name="Li J."/>
        </authorList>
    </citation>
    <scope>NUCLEOTIDE SEQUENCE [LARGE SCALE GENOMIC DNA]</scope>
    <source>
        <strain evidence="3">622</strain>
    </source>
</reference>
<dbReference type="AlphaFoldDB" id="A0A2U1TGZ4"/>
<protein>
    <submittedName>
        <fullName evidence="2">Uncharacterized protein</fullName>
    </submittedName>
</protein>
<comment type="caution">
    <text evidence="2">The sequence shown here is derived from an EMBL/GenBank/DDBJ whole genome shotgun (WGS) entry which is preliminary data.</text>
</comment>
<gene>
    <name evidence="2" type="ORF">DF223_02040</name>
</gene>
<feature type="transmembrane region" description="Helical" evidence="1">
    <location>
        <begin position="12"/>
        <end position="32"/>
    </location>
</feature>